<sequence>HALKSTYGGSVRCVRSPRRLAQVHGGAPSPTRRPRSPRRRDALKSTVSRDQRGALPRCLVARHTITACPARHIAPGFSAQTLQLWPTPRRPPLVGRILADILISRFSTISFGVLKA</sequence>
<feature type="region of interest" description="Disordered" evidence="1">
    <location>
        <begin position="18"/>
        <end position="50"/>
    </location>
</feature>
<reference evidence="2" key="1">
    <citation type="submission" date="2023-03" db="EMBL/GenBank/DDBJ databases">
        <title>Massive genome expansion in bonnet fungi (Mycena s.s.) driven by repeated elements and novel gene families across ecological guilds.</title>
        <authorList>
            <consortium name="Lawrence Berkeley National Laboratory"/>
            <person name="Harder C.B."/>
            <person name="Miyauchi S."/>
            <person name="Viragh M."/>
            <person name="Kuo A."/>
            <person name="Thoen E."/>
            <person name="Andreopoulos B."/>
            <person name="Lu D."/>
            <person name="Skrede I."/>
            <person name="Drula E."/>
            <person name="Henrissat B."/>
            <person name="Morin E."/>
            <person name="Kohler A."/>
            <person name="Barry K."/>
            <person name="LaButti K."/>
            <person name="Morin E."/>
            <person name="Salamov A."/>
            <person name="Lipzen A."/>
            <person name="Mereny Z."/>
            <person name="Hegedus B."/>
            <person name="Baldrian P."/>
            <person name="Stursova M."/>
            <person name="Weitz H."/>
            <person name="Taylor A."/>
            <person name="Grigoriev I.V."/>
            <person name="Nagy L.G."/>
            <person name="Martin F."/>
            <person name="Kauserud H."/>
        </authorList>
    </citation>
    <scope>NUCLEOTIDE SEQUENCE</scope>
    <source>
        <strain evidence="2">CBHHK173m</strain>
    </source>
</reference>
<evidence type="ECO:0000313" key="2">
    <source>
        <dbReference type="EMBL" id="KAJ7066772.1"/>
    </source>
</evidence>
<keyword evidence="3" id="KW-1185">Reference proteome</keyword>
<feature type="non-terminal residue" evidence="2">
    <location>
        <position position="1"/>
    </location>
</feature>
<feature type="compositionally biased region" description="Basic and acidic residues" evidence="1">
    <location>
        <begin position="39"/>
        <end position="50"/>
    </location>
</feature>
<dbReference type="Proteomes" id="UP001222325">
    <property type="component" value="Unassembled WGS sequence"/>
</dbReference>
<dbReference type="EMBL" id="JARJCN010000165">
    <property type="protein sequence ID" value="KAJ7066772.1"/>
    <property type="molecule type" value="Genomic_DNA"/>
</dbReference>
<dbReference type="AlphaFoldDB" id="A0AAD6TP98"/>
<evidence type="ECO:0000313" key="3">
    <source>
        <dbReference type="Proteomes" id="UP001222325"/>
    </source>
</evidence>
<comment type="caution">
    <text evidence="2">The sequence shown here is derived from an EMBL/GenBank/DDBJ whole genome shotgun (WGS) entry which is preliminary data.</text>
</comment>
<accession>A0AAD6TP98</accession>
<proteinExistence type="predicted"/>
<organism evidence="2 3">
    <name type="scientific">Mycena belliarum</name>
    <dbReference type="NCBI Taxonomy" id="1033014"/>
    <lineage>
        <taxon>Eukaryota</taxon>
        <taxon>Fungi</taxon>
        <taxon>Dikarya</taxon>
        <taxon>Basidiomycota</taxon>
        <taxon>Agaricomycotina</taxon>
        <taxon>Agaricomycetes</taxon>
        <taxon>Agaricomycetidae</taxon>
        <taxon>Agaricales</taxon>
        <taxon>Marasmiineae</taxon>
        <taxon>Mycenaceae</taxon>
        <taxon>Mycena</taxon>
    </lineage>
</organism>
<evidence type="ECO:0000256" key="1">
    <source>
        <dbReference type="SAM" id="MobiDB-lite"/>
    </source>
</evidence>
<gene>
    <name evidence="2" type="ORF">B0H15DRAFT_1028051</name>
</gene>
<name>A0AAD6TP98_9AGAR</name>
<protein>
    <submittedName>
        <fullName evidence="2">Uncharacterized protein</fullName>
    </submittedName>
</protein>